<dbReference type="Proteomes" id="UP000551758">
    <property type="component" value="Unassembled WGS sequence"/>
</dbReference>
<evidence type="ECO:0000256" key="2">
    <source>
        <dbReference type="ARBA" id="ARBA00022448"/>
    </source>
</evidence>
<evidence type="ECO:0000256" key="8">
    <source>
        <dbReference type="ARBA" id="ARBA00023201"/>
    </source>
</evidence>
<dbReference type="GO" id="GO:0015385">
    <property type="term" value="F:sodium:proton antiporter activity"/>
    <property type="evidence" value="ECO:0007669"/>
    <property type="project" value="InterPro"/>
</dbReference>
<evidence type="ECO:0000256" key="4">
    <source>
        <dbReference type="ARBA" id="ARBA00022989"/>
    </source>
</evidence>
<comment type="subcellular location">
    <subcellularLocation>
        <location evidence="1">Membrane</location>
        <topology evidence="1">Multi-pass membrane protein</topology>
    </subcellularLocation>
</comment>
<gene>
    <name evidence="11" type="ORF">HPG69_011349</name>
</gene>
<evidence type="ECO:0000256" key="7">
    <source>
        <dbReference type="ARBA" id="ARBA00023136"/>
    </source>
</evidence>
<dbReference type="GO" id="GO:0005886">
    <property type="term" value="C:plasma membrane"/>
    <property type="evidence" value="ECO:0007669"/>
    <property type="project" value="TreeGrafter"/>
</dbReference>
<dbReference type="EMBL" id="JACDTQ010000773">
    <property type="protein sequence ID" value="KAF5926222.1"/>
    <property type="molecule type" value="Genomic_DNA"/>
</dbReference>
<dbReference type="Pfam" id="PF00999">
    <property type="entry name" value="Na_H_Exchanger"/>
    <property type="match status" value="1"/>
</dbReference>
<evidence type="ECO:0000256" key="3">
    <source>
        <dbReference type="ARBA" id="ARBA00022692"/>
    </source>
</evidence>
<comment type="caution">
    <text evidence="11">The sequence shown here is derived from an EMBL/GenBank/DDBJ whole genome shotgun (WGS) entry which is preliminary data.</text>
</comment>
<name>A0A7J7FDR9_DICBM</name>
<feature type="domain" description="Cation/H+ exchanger transmembrane" evidence="10">
    <location>
        <begin position="1"/>
        <end position="90"/>
    </location>
</feature>
<evidence type="ECO:0000313" key="11">
    <source>
        <dbReference type="EMBL" id="KAF5926222.1"/>
    </source>
</evidence>
<feature type="transmembrane region" description="Helical" evidence="9">
    <location>
        <begin position="30"/>
        <end position="51"/>
    </location>
</feature>
<dbReference type="GO" id="GO:0015386">
    <property type="term" value="F:potassium:proton antiporter activity"/>
    <property type="evidence" value="ECO:0007669"/>
    <property type="project" value="TreeGrafter"/>
</dbReference>
<keyword evidence="5" id="KW-0915">Sodium</keyword>
<protein>
    <recommendedName>
        <fullName evidence="10">Cation/H+ exchanger transmembrane domain-containing protein</fullName>
    </recommendedName>
</protein>
<keyword evidence="7 9" id="KW-0472">Membrane</keyword>
<keyword evidence="12" id="KW-1185">Reference proteome</keyword>
<sequence length="104" mass="11485">VLYNILIAFTKMHKFEAIEPVDILAGCARFVIVGVGGVFFGIIFGFISAFITRFTQNISAIEPLIVFMFSYLSYLAAETLYLSGILASFAKQMFSPAFAFALFS</sequence>
<keyword evidence="4 9" id="KW-1133">Transmembrane helix</keyword>
<keyword evidence="6" id="KW-0406">Ion transport</keyword>
<evidence type="ECO:0000259" key="10">
    <source>
        <dbReference type="Pfam" id="PF00999"/>
    </source>
</evidence>
<keyword evidence="3 9" id="KW-0812">Transmembrane</keyword>
<evidence type="ECO:0000256" key="1">
    <source>
        <dbReference type="ARBA" id="ARBA00004141"/>
    </source>
</evidence>
<evidence type="ECO:0000256" key="5">
    <source>
        <dbReference type="ARBA" id="ARBA00023053"/>
    </source>
</evidence>
<reference evidence="11 12" key="1">
    <citation type="journal article" date="2020" name="Mol. Biol. Evol.">
        <title>Interspecific Gene Flow and the Evolution of Specialization in Black and White Rhinoceros.</title>
        <authorList>
            <person name="Moodley Y."/>
            <person name="Westbury M.V."/>
            <person name="Russo I.M."/>
            <person name="Gopalakrishnan S."/>
            <person name="Rakotoarivelo A."/>
            <person name="Olsen R.A."/>
            <person name="Prost S."/>
            <person name="Tunstall T."/>
            <person name="Ryder O.A."/>
            <person name="Dalen L."/>
            <person name="Bruford M.W."/>
        </authorList>
    </citation>
    <scope>NUCLEOTIDE SEQUENCE [LARGE SCALE GENOMIC DNA]</scope>
    <source>
        <strain evidence="11">SBR-YM</strain>
        <tissue evidence="11">Skin</tissue>
    </source>
</reference>
<feature type="non-terminal residue" evidence="11">
    <location>
        <position position="1"/>
    </location>
</feature>
<dbReference type="InterPro" id="IPR006153">
    <property type="entry name" value="Cation/H_exchanger_TM"/>
</dbReference>
<keyword evidence="8" id="KW-0739">Sodium transport</keyword>
<dbReference type="AlphaFoldDB" id="A0A7J7FDR9"/>
<evidence type="ECO:0000256" key="9">
    <source>
        <dbReference type="SAM" id="Phobius"/>
    </source>
</evidence>
<keyword evidence="2" id="KW-0813">Transport</keyword>
<dbReference type="PANTHER" id="PTHR10110">
    <property type="entry name" value="SODIUM/HYDROGEN EXCHANGER"/>
    <property type="match status" value="1"/>
</dbReference>
<evidence type="ECO:0000256" key="6">
    <source>
        <dbReference type="ARBA" id="ARBA00023065"/>
    </source>
</evidence>
<accession>A0A7J7FDR9</accession>
<proteinExistence type="predicted"/>
<organism evidence="11 12">
    <name type="scientific">Diceros bicornis minor</name>
    <name type="common">South-central black rhinoceros</name>
    <dbReference type="NCBI Taxonomy" id="77932"/>
    <lineage>
        <taxon>Eukaryota</taxon>
        <taxon>Metazoa</taxon>
        <taxon>Chordata</taxon>
        <taxon>Craniata</taxon>
        <taxon>Vertebrata</taxon>
        <taxon>Euteleostomi</taxon>
        <taxon>Mammalia</taxon>
        <taxon>Eutheria</taxon>
        <taxon>Laurasiatheria</taxon>
        <taxon>Perissodactyla</taxon>
        <taxon>Rhinocerotidae</taxon>
        <taxon>Diceros</taxon>
    </lineage>
</organism>
<evidence type="ECO:0000313" key="12">
    <source>
        <dbReference type="Proteomes" id="UP000551758"/>
    </source>
</evidence>
<dbReference type="InterPro" id="IPR018422">
    <property type="entry name" value="Cation/H_exchanger_CPA1"/>
</dbReference>
<dbReference type="PANTHER" id="PTHR10110:SF103">
    <property type="entry name" value="SODIUM_HYDROGEN EXCHANGER 4"/>
    <property type="match status" value="1"/>
</dbReference>
<dbReference type="GO" id="GO:0098719">
    <property type="term" value="P:sodium ion import across plasma membrane"/>
    <property type="evidence" value="ECO:0007669"/>
    <property type="project" value="TreeGrafter"/>
</dbReference>
<dbReference type="GO" id="GO:0051453">
    <property type="term" value="P:regulation of intracellular pH"/>
    <property type="evidence" value="ECO:0007669"/>
    <property type="project" value="TreeGrafter"/>
</dbReference>